<dbReference type="EMBL" id="MRBO01000453">
    <property type="protein sequence ID" value="KAB2584261.1"/>
    <property type="molecule type" value="Genomic_DNA"/>
</dbReference>
<organism evidence="2 3">
    <name type="scientific">Rhodococcus erythropolis</name>
    <name type="common">Arthrobacter picolinophilus</name>
    <dbReference type="NCBI Taxonomy" id="1833"/>
    <lineage>
        <taxon>Bacteria</taxon>
        <taxon>Bacillati</taxon>
        <taxon>Actinomycetota</taxon>
        <taxon>Actinomycetes</taxon>
        <taxon>Mycobacteriales</taxon>
        <taxon>Nocardiaceae</taxon>
        <taxon>Rhodococcus</taxon>
        <taxon>Rhodococcus erythropolis group</taxon>
    </lineage>
</organism>
<dbReference type="GO" id="GO:0051536">
    <property type="term" value="F:iron-sulfur cluster binding"/>
    <property type="evidence" value="ECO:0007669"/>
    <property type="project" value="InterPro"/>
</dbReference>
<dbReference type="Gene3D" id="3.10.20.440">
    <property type="entry name" value="2Fe-2S iron-sulphur cluster binding domain, sarcosine oxidase, alpha subunit, N-terminal domain"/>
    <property type="match status" value="1"/>
</dbReference>
<comment type="caution">
    <text evidence="2">The sequence shown here is derived from an EMBL/GenBank/DDBJ whole genome shotgun (WGS) entry which is preliminary data.</text>
</comment>
<dbReference type="AlphaFoldDB" id="A0A5N5E3D0"/>
<protein>
    <submittedName>
        <fullName evidence="2">Sarcosine oxidase subunit alpha</fullName>
    </submittedName>
</protein>
<name>A0A5N5E3D0_RHOER</name>
<gene>
    <name evidence="2" type="ORF">BS297_16400</name>
</gene>
<sequence>MSPSRKLPTRRGKDLDITFDGRVVPCHEGDTVAAALLVAGIHEFGTTRDGDPRQPFCNMGTCFDCAVTIDGRPLIRACITPVRNGMDVNSTKGY</sequence>
<evidence type="ECO:0000313" key="3">
    <source>
        <dbReference type="Proteomes" id="UP000325576"/>
    </source>
</evidence>
<dbReference type="InterPro" id="IPR036010">
    <property type="entry name" value="2Fe-2S_ferredoxin-like_sf"/>
</dbReference>
<evidence type="ECO:0000256" key="1">
    <source>
        <dbReference type="ARBA" id="ARBA00023002"/>
    </source>
</evidence>
<dbReference type="InterPro" id="IPR042204">
    <property type="entry name" value="2Fe-2S-bd_N"/>
</dbReference>
<keyword evidence="1" id="KW-0560">Oxidoreductase</keyword>
<dbReference type="SUPFAM" id="SSF54292">
    <property type="entry name" value="2Fe-2S ferredoxin-like"/>
    <property type="match status" value="1"/>
</dbReference>
<dbReference type="Proteomes" id="UP000325576">
    <property type="component" value="Unassembled WGS sequence"/>
</dbReference>
<accession>A0A5N5E3D0</accession>
<proteinExistence type="predicted"/>
<dbReference type="GO" id="GO:0016491">
    <property type="term" value="F:oxidoreductase activity"/>
    <property type="evidence" value="ECO:0007669"/>
    <property type="project" value="UniProtKB-KW"/>
</dbReference>
<evidence type="ECO:0000313" key="2">
    <source>
        <dbReference type="EMBL" id="KAB2584261.1"/>
    </source>
</evidence>
<reference evidence="2 3" key="1">
    <citation type="journal article" date="2017" name="Poromechanics V (2013)">
        <title>Genomic Characterization of the Arsenic-Tolerant Actinobacterium, &lt;i&gt;Rhodococcus erythropolis&lt;/i&gt; S43.</title>
        <authorList>
            <person name="Retamal-Morales G."/>
            <person name="Mehnert M."/>
            <person name="Schwabe R."/>
            <person name="Tischler D."/>
            <person name="Schloemann M."/>
            <person name="Levican G.J."/>
        </authorList>
    </citation>
    <scope>NUCLEOTIDE SEQUENCE [LARGE SCALE GENOMIC DNA]</scope>
    <source>
        <strain evidence="2 3">S43</strain>
    </source>
</reference>
<dbReference type="Pfam" id="PF13510">
    <property type="entry name" value="Fer2_4"/>
    <property type="match status" value="1"/>
</dbReference>